<proteinExistence type="predicted"/>
<feature type="transmembrane region" description="Helical" evidence="1">
    <location>
        <begin position="293"/>
        <end position="314"/>
    </location>
</feature>
<reference evidence="4 5" key="1">
    <citation type="journal article" date="2013" name="Int. J. Syst. Evol. Microbiol.">
        <title>Marinoscillum luteum sp. nov., isolated from marine sediment.</title>
        <authorList>
            <person name="Cha I.T."/>
            <person name="Park S.J."/>
            <person name="Kim S.J."/>
            <person name="Kim J.G."/>
            <person name="Jung M.Y."/>
            <person name="Shin K.S."/>
            <person name="Kwon K.K."/>
            <person name="Yang S.H."/>
            <person name="Seo Y.S."/>
            <person name="Rhee S.K."/>
        </authorList>
    </citation>
    <scope>NUCLEOTIDE SEQUENCE [LARGE SCALE GENOMIC DNA]</scope>
    <source>
        <strain evidence="4 5">KCTC 23939</strain>
    </source>
</reference>
<feature type="domain" description="Lnb N-terminal periplasmic" evidence="2">
    <location>
        <begin position="37"/>
        <end position="168"/>
    </location>
</feature>
<comment type="caution">
    <text evidence="4">The sequence shown here is derived from an EMBL/GenBank/DDBJ whole genome shotgun (WGS) entry which is preliminary data.</text>
</comment>
<name>A0ABW7N8K1_9BACT</name>
<protein>
    <submittedName>
        <fullName evidence="4">DUF4105 domain-containing protein</fullName>
    </submittedName>
</protein>
<dbReference type="InterPro" id="IPR025178">
    <property type="entry name" value="Lnb_N"/>
</dbReference>
<feature type="transmembrane region" description="Helical" evidence="1">
    <location>
        <begin position="263"/>
        <end position="281"/>
    </location>
</feature>
<evidence type="ECO:0000259" key="2">
    <source>
        <dbReference type="Pfam" id="PF13387"/>
    </source>
</evidence>
<evidence type="ECO:0000313" key="5">
    <source>
        <dbReference type="Proteomes" id="UP001610063"/>
    </source>
</evidence>
<dbReference type="Proteomes" id="UP001610063">
    <property type="component" value="Unassembled WGS sequence"/>
</dbReference>
<feature type="transmembrane region" description="Helical" evidence="1">
    <location>
        <begin position="326"/>
        <end position="345"/>
    </location>
</feature>
<dbReference type="EMBL" id="JBIPKE010000016">
    <property type="protein sequence ID" value="MFH6983943.1"/>
    <property type="molecule type" value="Genomic_DNA"/>
</dbReference>
<keyword evidence="5" id="KW-1185">Reference proteome</keyword>
<dbReference type="Pfam" id="PF13387">
    <property type="entry name" value="Lnb_N"/>
    <property type="match status" value="1"/>
</dbReference>
<keyword evidence="1" id="KW-0472">Membrane</keyword>
<keyword evidence="1" id="KW-0812">Transmembrane</keyword>
<feature type="transmembrane region" description="Helical" evidence="1">
    <location>
        <begin position="352"/>
        <end position="370"/>
    </location>
</feature>
<dbReference type="Pfam" id="PF25221">
    <property type="entry name" value="5TMH_Lnb"/>
    <property type="match status" value="1"/>
</dbReference>
<accession>A0ABW7N8K1</accession>
<evidence type="ECO:0000259" key="3">
    <source>
        <dbReference type="Pfam" id="PF25221"/>
    </source>
</evidence>
<evidence type="ECO:0000256" key="1">
    <source>
        <dbReference type="SAM" id="Phobius"/>
    </source>
</evidence>
<keyword evidence="1" id="KW-1133">Transmembrane helix</keyword>
<organism evidence="4 5">
    <name type="scientific">Marinoscillum luteum</name>
    <dbReference type="NCBI Taxonomy" id="861051"/>
    <lineage>
        <taxon>Bacteria</taxon>
        <taxon>Pseudomonadati</taxon>
        <taxon>Bacteroidota</taxon>
        <taxon>Cytophagia</taxon>
        <taxon>Cytophagales</taxon>
        <taxon>Reichenbachiellaceae</taxon>
        <taxon>Marinoscillum</taxon>
    </lineage>
</organism>
<sequence>MNHSPDMYWRLLVFSILVLFFFKSEGREVEVSDQAEISIMTLGPYQEELYSAFGHSAIHFSDPERNIDWVFNYGVFDFDQENFYWNFARGRMLYKLGLSRYTPFKNHYARENRYIIEQRLNLTLAEKQAMVDFLTNNYKPENRDYYYNYVYDNCATKMYDVLVAVFPKQITFNADYVEDGKTIRDLMDDYLGDQPWGDWIIDIGLGMQIDKEATPREYMFLPDYIEASLSTATLRRDSLEVPLIGETVNVYVPTPEQQQESKFFTPFNFFVLVFFVVGFITNRDFKKEKRTKWLDPVVFTLAGLIGWWLVFLWWGTEHLSKDNLNLLWAIPLHIPFAYLLGVRKLQPFLSKYFLVVSAGYLILLVIWSALPQPLHMALIPLILTMMLRGFYIHSDLQKQLRKANR</sequence>
<evidence type="ECO:0000313" key="4">
    <source>
        <dbReference type="EMBL" id="MFH6983943.1"/>
    </source>
</evidence>
<dbReference type="InterPro" id="IPR057436">
    <property type="entry name" value="5TMH_Lnb"/>
</dbReference>
<gene>
    <name evidence="4" type="ORF">ACHKAR_10845</name>
</gene>
<feature type="transmembrane region" description="Helical" evidence="1">
    <location>
        <begin position="376"/>
        <end position="392"/>
    </location>
</feature>
<feature type="domain" description="Lnb-like transmembrane" evidence="3">
    <location>
        <begin position="259"/>
        <end position="395"/>
    </location>
</feature>